<organism evidence="2 3">
    <name type="scientific">Capsicum baccatum</name>
    <name type="common">Peruvian pepper</name>
    <dbReference type="NCBI Taxonomy" id="33114"/>
    <lineage>
        <taxon>Eukaryota</taxon>
        <taxon>Viridiplantae</taxon>
        <taxon>Streptophyta</taxon>
        <taxon>Embryophyta</taxon>
        <taxon>Tracheophyta</taxon>
        <taxon>Spermatophyta</taxon>
        <taxon>Magnoliopsida</taxon>
        <taxon>eudicotyledons</taxon>
        <taxon>Gunneridae</taxon>
        <taxon>Pentapetalae</taxon>
        <taxon>asterids</taxon>
        <taxon>lamiids</taxon>
        <taxon>Solanales</taxon>
        <taxon>Solanaceae</taxon>
        <taxon>Solanoideae</taxon>
        <taxon>Capsiceae</taxon>
        <taxon>Capsicum</taxon>
    </lineage>
</organism>
<dbReference type="GO" id="GO:0031146">
    <property type="term" value="P:SCF-dependent proteasomal ubiquitin-dependent protein catabolic process"/>
    <property type="evidence" value="ECO:0007669"/>
    <property type="project" value="TreeGrafter"/>
</dbReference>
<dbReference type="Pfam" id="PF13516">
    <property type="entry name" value="LRR_6"/>
    <property type="match status" value="1"/>
</dbReference>
<dbReference type="AlphaFoldDB" id="A0A2G2XI00"/>
<dbReference type="EMBL" id="MLFT02000002">
    <property type="protein sequence ID" value="PHT57110.1"/>
    <property type="molecule type" value="Genomic_DNA"/>
</dbReference>
<dbReference type="SUPFAM" id="SSF52047">
    <property type="entry name" value="RNI-like"/>
    <property type="match status" value="2"/>
</dbReference>
<dbReference type="InterPro" id="IPR032675">
    <property type="entry name" value="LRR_dom_sf"/>
</dbReference>
<name>A0A2G2XI00_CAPBA</name>
<evidence type="ECO:0000259" key="1">
    <source>
        <dbReference type="SMART" id="SM00256"/>
    </source>
</evidence>
<keyword evidence="3" id="KW-1185">Reference proteome</keyword>
<dbReference type="SMART" id="SM00256">
    <property type="entry name" value="FBOX"/>
    <property type="match status" value="1"/>
</dbReference>
<accession>A0A2G2XI00</accession>
<evidence type="ECO:0000313" key="3">
    <source>
        <dbReference type="Proteomes" id="UP000224567"/>
    </source>
</evidence>
<dbReference type="OrthoDB" id="550575at2759"/>
<feature type="domain" description="F-box" evidence="1">
    <location>
        <begin position="5"/>
        <end position="45"/>
    </location>
</feature>
<reference evidence="3" key="2">
    <citation type="journal article" date="2017" name="J. Anim. Genet.">
        <title>Multiple reference genome sequences of hot pepper reveal the massive evolution of plant disease resistance genes by retroduplication.</title>
        <authorList>
            <person name="Kim S."/>
            <person name="Park J."/>
            <person name="Yeom S.-I."/>
            <person name="Kim Y.-M."/>
            <person name="Seo E."/>
            <person name="Kim K.-T."/>
            <person name="Kim M.-S."/>
            <person name="Lee J.M."/>
            <person name="Cheong K."/>
            <person name="Shin H.-S."/>
            <person name="Kim S.-B."/>
            <person name="Han K."/>
            <person name="Lee J."/>
            <person name="Park M."/>
            <person name="Lee H.-A."/>
            <person name="Lee H.-Y."/>
            <person name="Lee Y."/>
            <person name="Oh S."/>
            <person name="Lee J.H."/>
            <person name="Choi E."/>
            <person name="Choi E."/>
            <person name="Lee S.E."/>
            <person name="Jeon J."/>
            <person name="Kim H."/>
            <person name="Choi G."/>
            <person name="Song H."/>
            <person name="Lee J."/>
            <person name="Lee S.-C."/>
            <person name="Kwon J.-K."/>
            <person name="Lee H.-Y."/>
            <person name="Koo N."/>
            <person name="Hong Y."/>
            <person name="Kim R.W."/>
            <person name="Kang W.-H."/>
            <person name="Huh J.H."/>
            <person name="Kang B.-C."/>
            <person name="Yang T.-J."/>
            <person name="Lee Y.-H."/>
            <person name="Bennetzen J.L."/>
            <person name="Choi D."/>
        </authorList>
    </citation>
    <scope>NUCLEOTIDE SEQUENCE [LARGE SCALE GENOMIC DNA]</scope>
    <source>
        <strain evidence="3">cv. PBC81</strain>
    </source>
</reference>
<dbReference type="SMART" id="SM00367">
    <property type="entry name" value="LRR_CC"/>
    <property type="match status" value="5"/>
</dbReference>
<dbReference type="GO" id="GO:0019005">
    <property type="term" value="C:SCF ubiquitin ligase complex"/>
    <property type="evidence" value="ECO:0007669"/>
    <property type="project" value="TreeGrafter"/>
</dbReference>
<evidence type="ECO:0000313" key="2">
    <source>
        <dbReference type="EMBL" id="PHT57110.1"/>
    </source>
</evidence>
<protein>
    <recommendedName>
        <fullName evidence="1">F-box domain-containing protein</fullName>
    </recommendedName>
</protein>
<dbReference type="InterPro" id="IPR006553">
    <property type="entry name" value="Leu-rich_rpt_Cys-con_subtyp"/>
</dbReference>
<dbReference type="PANTHER" id="PTHR13318">
    <property type="entry name" value="PARTNER OF PAIRED, ISOFORM B-RELATED"/>
    <property type="match status" value="1"/>
</dbReference>
<sequence>MDSILCDELVQEIFRRLPPPSSAAVSLVCKKWLYLLRSSTTSLSLCFIQPPFLPSFTSFLRSHPFLSTVSVTVTSTVDSSDQLLLSVASSCPKLRHLRFLNCPVSSLSLLSLSASCPNLVSLAVTLFRPLRLLWLTPFKSLKELSIYSAGNSGELDSGGLDFVGPCELNLESLLLTGIQSSDKGVGFLWRNCKKVRTLKLKSCEGVGDQASFLAFLECLEGLQEVELRTCRGIADGVLLKLAESSVMLNSLLLYDGGSKEGLLHFLGQSKCGGSLQNLDLRLPLDLDNNHLTAAAENLGSLRSLRLQSCCLVTGEGLKILGNAMANGLEELALINCDVVERESGLLTTLGQDLKRLRKLDLSFNDMLLDKELISMLVSCNNLNELKVRGCKKLTNLAVVSLAKCCERLQSVDVMYCCGMDAQGVEFFVLNSPNLRLLHVEGNKVSDVARTWASHKSIEVVA</sequence>
<gene>
    <name evidence="2" type="ORF">CQW23_05596</name>
</gene>
<proteinExistence type="predicted"/>
<reference evidence="2 3" key="1">
    <citation type="journal article" date="2017" name="Genome Biol.">
        <title>New reference genome sequences of hot pepper reveal the massive evolution of plant disease-resistance genes by retroduplication.</title>
        <authorList>
            <person name="Kim S."/>
            <person name="Park J."/>
            <person name="Yeom S.I."/>
            <person name="Kim Y.M."/>
            <person name="Seo E."/>
            <person name="Kim K.T."/>
            <person name="Kim M.S."/>
            <person name="Lee J.M."/>
            <person name="Cheong K."/>
            <person name="Shin H.S."/>
            <person name="Kim S.B."/>
            <person name="Han K."/>
            <person name="Lee J."/>
            <person name="Park M."/>
            <person name="Lee H.A."/>
            <person name="Lee H.Y."/>
            <person name="Lee Y."/>
            <person name="Oh S."/>
            <person name="Lee J.H."/>
            <person name="Choi E."/>
            <person name="Choi E."/>
            <person name="Lee S.E."/>
            <person name="Jeon J."/>
            <person name="Kim H."/>
            <person name="Choi G."/>
            <person name="Song H."/>
            <person name="Lee J."/>
            <person name="Lee S.C."/>
            <person name="Kwon J.K."/>
            <person name="Lee H.Y."/>
            <person name="Koo N."/>
            <person name="Hong Y."/>
            <person name="Kim R.W."/>
            <person name="Kang W.H."/>
            <person name="Huh J.H."/>
            <person name="Kang B.C."/>
            <person name="Yang T.J."/>
            <person name="Lee Y.H."/>
            <person name="Bennetzen J.L."/>
            <person name="Choi D."/>
        </authorList>
    </citation>
    <scope>NUCLEOTIDE SEQUENCE [LARGE SCALE GENOMIC DNA]</scope>
    <source>
        <strain evidence="3">cv. PBC81</strain>
    </source>
</reference>
<dbReference type="Pfam" id="PF00646">
    <property type="entry name" value="F-box"/>
    <property type="match status" value="1"/>
</dbReference>
<dbReference type="InterPro" id="IPR001611">
    <property type="entry name" value="Leu-rich_rpt"/>
</dbReference>
<comment type="caution">
    <text evidence="2">The sequence shown here is derived from an EMBL/GenBank/DDBJ whole genome shotgun (WGS) entry which is preliminary data.</text>
</comment>
<dbReference type="Proteomes" id="UP000224567">
    <property type="component" value="Unassembled WGS sequence"/>
</dbReference>
<dbReference type="Gene3D" id="3.80.10.10">
    <property type="entry name" value="Ribonuclease Inhibitor"/>
    <property type="match status" value="2"/>
</dbReference>
<dbReference type="PANTHER" id="PTHR13318:SF77">
    <property type="entry name" value="F-BOX DOMAIN-CONTAINING PROTEIN"/>
    <property type="match status" value="1"/>
</dbReference>
<dbReference type="InterPro" id="IPR001810">
    <property type="entry name" value="F-box_dom"/>
</dbReference>